<sequence>MWSLLLTILAWHSFVQAGAARIAERPQSYEVTIHRQPGTQSCHIVRERETPLHRRLSSSDSDSYIADTTIIQRHDGKGDVEQIRLFARSKSRVQDHHIAQLCDAGSSPQLADDPLQRVLQHNVASITAPYDAERRYIPLDDVVPIVGHGDSSNRVDVAFFADGYLASERSKFMTDVTRLVDEISANQTFHTVAPLLKFWAVFVPSNETGVGVGGVPKDTPFGLYRDGTELRGLYYAHPEVARAACDALGDRCDYPVLLGNDPFYGGLGGEFTTITSSEVNGQLVLRHELGHSMINVGEEYDGGFSYFGPNAGLDLSEPVPWAHWIPSSNEPLRVERSAMPFQAYPWTLLNVTEPWVATFNSSGAYARYLVRFSLSGLPEKTDLSVVLDGKDLGWVPKPGLGVDRWHYDIQSDVPLKEGQHEVKFALNEGNREGIAQLCSLEILEFGSGTEFNSTRGVYGLFPTFSYQNETSYRPTNEDCLMRAVALPTFCSACIEGLWLSLLGRVDLVDDLQASCSFNVSSSKWIRTLQLSLAPLGQFREETVKNEKYTIAWAKNGVPLDQYADQTAIVVSGEDLGRFDVVVTFVTDEVRVDQHSLLQSHRRAFISHRCE</sequence>
<accession>A0ACB8RZS9</accession>
<dbReference type="Proteomes" id="UP000814033">
    <property type="component" value="Unassembled WGS sequence"/>
</dbReference>
<proteinExistence type="predicted"/>
<name>A0ACB8RZS9_9AGAM</name>
<reference evidence="1" key="2">
    <citation type="journal article" date="2022" name="New Phytol.">
        <title>Evolutionary transition to the ectomycorrhizal habit in the genomes of a hyperdiverse lineage of mushroom-forming fungi.</title>
        <authorList>
            <person name="Looney B."/>
            <person name="Miyauchi S."/>
            <person name="Morin E."/>
            <person name="Drula E."/>
            <person name="Courty P.E."/>
            <person name="Kohler A."/>
            <person name="Kuo A."/>
            <person name="LaButti K."/>
            <person name="Pangilinan J."/>
            <person name="Lipzen A."/>
            <person name="Riley R."/>
            <person name="Andreopoulos W."/>
            <person name="He G."/>
            <person name="Johnson J."/>
            <person name="Nolan M."/>
            <person name="Tritt A."/>
            <person name="Barry K.W."/>
            <person name="Grigoriev I.V."/>
            <person name="Nagy L.G."/>
            <person name="Hibbett D."/>
            <person name="Henrissat B."/>
            <person name="Matheny P.B."/>
            <person name="Labbe J."/>
            <person name="Martin F.M."/>
        </authorList>
    </citation>
    <scope>NUCLEOTIDE SEQUENCE</scope>
    <source>
        <strain evidence="1">FP105234-sp</strain>
    </source>
</reference>
<protein>
    <submittedName>
        <fullName evidence="1">Uncharacterized protein</fullName>
    </submittedName>
</protein>
<comment type="caution">
    <text evidence="1">The sequence shown here is derived from an EMBL/GenBank/DDBJ whole genome shotgun (WGS) entry which is preliminary data.</text>
</comment>
<dbReference type="EMBL" id="MU275873">
    <property type="protein sequence ID" value="KAI0049397.1"/>
    <property type="molecule type" value="Genomic_DNA"/>
</dbReference>
<keyword evidence="2" id="KW-1185">Reference proteome</keyword>
<evidence type="ECO:0000313" key="1">
    <source>
        <dbReference type="EMBL" id="KAI0049397.1"/>
    </source>
</evidence>
<organism evidence="1 2">
    <name type="scientific">Auriscalpium vulgare</name>
    <dbReference type="NCBI Taxonomy" id="40419"/>
    <lineage>
        <taxon>Eukaryota</taxon>
        <taxon>Fungi</taxon>
        <taxon>Dikarya</taxon>
        <taxon>Basidiomycota</taxon>
        <taxon>Agaricomycotina</taxon>
        <taxon>Agaricomycetes</taxon>
        <taxon>Russulales</taxon>
        <taxon>Auriscalpiaceae</taxon>
        <taxon>Auriscalpium</taxon>
    </lineage>
</organism>
<reference evidence="1" key="1">
    <citation type="submission" date="2021-02" db="EMBL/GenBank/DDBJ databases">
        <authorList>
            <consortium name="DOE Joint Genome Institute"/>
            <person name="Ahrendt S."/>
            <person name="Looney B.P."/>
            <person name="Miyauchi S."/>
            <person name="Morin E."/>
            <person name="Drula E."/>
            <person name="Courty P.E."/>
            <person name="Chicoki N."/>
            <person name="Fauchery L."/>
            <person name="Kohler A."/>
            <person name="Kuo A."/>
            <person name="Labutti K."/>
            <person name="Pangilinan J."/>
            <person name="Lipzen A."/>
            <person name="Riley R."/>
            <person name="Andreopoulos W."/>
            <person name="He G."/>
            <person name="Johnson J."/>
            <person name="Barry K.W."/>
            <person name="Grigoriev I.V."/>
            <person name="Nagy L."/>
            <person name="Hibbett D."/>
            <person name="Henrissat B."/>
            <person name="Matheny P.B."/>
            <person name="Labbe J."/>
            <person name="Martin F."/>
        </authorList>
    </citation>
    <scope>NUCLEOTIDE SEQUENCE</scope>
    <source>
        <strain evidence="1">FP105234-sp</strain>
    </source>
</reference>
<gene>
    <name evidence="1" type="ORF">FA95DRAFT_1556870</name>
</gene>
<evidence type="ECO:0000313" key="2">
    <source>
        <dbReference type="Proteomes" id="UP000814033"/>
    </source>
</evidence>